<comment type="caution">
    <text evidence="3">The sequence shown here is derived from an EMBL/GenBank/DDBJ whole genome shotgun (WGS) entry which is preliminary data.</text>
</comment>
<feature type="transmembrane region" description="Helical" evidence="1">
    <location>
        <begin position="99"/>
        <end position="121"/>
    </location>
</feature>
<keyword evidence="1" id="KW-0472">Membrane</keyword>
<dbReference type="EMBL" id="JBGFUD010003176">
    <property type="protein sequence ID" value="MFH4978410.1"/>
    <property type="molecule type" value="Genomic_DNA"/>
</dbReference>
<organism evidence="3 4">
    <name type="scientific">Gnathostoma spinigerum</name>
    <dbReference type="NCBI Taxonomy" id="75299"/>
    <lineage>
        <taxon>Eukaryota</taxon>
        <taxon>Metazoa</taxon>
        <taxon>Ecdysozoa</taxon>
        <taxon>Nematoda</taxon>
        <taxon>Chromadorea</taxon>
        <taxon>Rhabditida</taxon>
        <taxon>Spirurina</taxon>
        <taxon>Gnathostomatomorpha</taxon>
        <taxon>Gnathostomatoidea</taxon>
        <taxon>Gnathostomatidae</taxon>
        <taxon>Gnathostoma</taxon>
    </lineage>
</organism>
<feature type="transmembrane region" description="Helical" evidence="1">
    <location>
        <begin position="50"/>
        <end position="70"/>
    </location>
</feature>
<accession>A0ABD6EEH9</accession>
<reference evidence="3 4" key="1">
    <citation type="submission" date="2024-08" db="EMBL/GenBank/DDBJ databases">
        <title>Gnathostoma spinigerum genome.</title>
        <authorList>
            <person name="Gonzalez-Bertolin B."/>
            <person name="Monzon S."/>
            <person name="Zaballos A."/>
            <person name="Jimenez P."/>
            <person name="Dekumyoy P."/>
            <person name="Varona S."/>
            <person name="Cuesta I."/>
            <person name="Sumanam S."/>
            <person name="Adisakwattana P."/>
            <person name="Gasser R.B."/>
            <person name="Hernandez-Gonzalez A."/>
            <person name="Young N.D."/>
            <person name="Perteguer M.J."/>
        </authorList>
    </citation>
    <scope>NUCLEOTIDE SEQUENCE [LARGE SCALE GENOMIC DNA]</scope>
    <source>
        <strain evidence="3">AL3</strain>
        <tissue evidence="3">Liver</tissue>
    </source>
</reference>
<keyword evidence="4" id="KW-1185">Reference proteome</keyword>
<evidence type="ECO:0008006" key="5">
    <source>
        <dbReference type="Google" id="ProtNLM"/>
    </source>
</evidence>
<name>A0ABD6EEH9_9BILA</name>
<evidence type="ECO:0000256" key="1">
    <source>
        <dbReference type="SAM" id="Phobius"/>
    </source>
</evidence>
<sequence length="233" mass="26902">MIAVSWILTLLLVSSELISRIIVQSVPAYRYLLICNQGRCPRNYLRFRPVLVVIAYFITIIVFIITAILLHRSHQFRNSFKPNERKAPVASRRYPTWKLGLNVATFAVFYLFYVVYIVIVMNKRECFLLEHMPKIRTIFAFIRLGLVVRIFVDQVVSMVTDQQVRAKVAEILGLSNATLTSSSQRTVSTVISDPSTPENTNNEIVRRNTTPERQYCDEIPLHENLTRKHKSTA</sequence>
<evidence type="ECO:0000256" key="2">
    <source>
        <dbReference type="SAM" id="SignalP"/>
    </source>
</evidence>
<keyword evidence="2" id="KW-0732">Signal</keyword>
<keyword evidence="1" id="KW-1133">Transmembrane helix</keyword>
<evidence type="ECO:0000313" key="4">
    <source>
        <dbReference type="Proteomes" id="UP001608902"/>
    </source>
</evidence>
<evidence type="ECO:0000313" key="3">
    <source>
        <dbReference type="EMBL" id="MFH4978410.1"/>
    </source>
</evidence>
<dbReference type="AlphaFoldDB" id="A0ABD6EEH9"/>
<dbReference type="Gene3D" id="1.20.1070.10">
    <property type="entry name" value="Rhodopsin 7-helix transmembrane proteins"/>
    <property type="match status" value="1"/>
</dbReference>
<dbReference type="Proteomes" id="UP001608902">
    <property type="component" value="Unassembled WGS sequence"/>
</dbReference>
<feature type="chain" id="PRO_5044864257" description="G-protein coupled receptors family 1 profile domain-containing protein" evidence="2">
    <location>
        <begin position="16"/>
        <end position="233"/>
    </location>
</feature>
<keyword evidence="1" id="KW-0812">Transmembrane</keyword>
<feature type="signal peptide" evidence="2">
    <location>
        <begin position="1"/>
        <end position="15"/>
    </location>
</feature>
<gene>
    <name evidence="3" type="ORF">AB6A40_005119</name>
</gene>
<protein>
    <recommendedName>
        <fullName evidence="5">G-protein coupled receptors family 1 profile domain-containing protein</fullName>
    </recommendedName>
</protein>
<proteinExistence type="predicted"/>